<evidence type="ECO:0000256" key="1">
    <source>
        <dbReference type="ARBA" id="ARBA00004571"/>
    </source>
</evidence>
<keyword evidence="7 8" id="KW-0998">Cell outer membrane</keyword>
<evidence type="ECO:0000256" key="7">
    <source>
        <dbReference type="ARBA" id="ARBA00023237"/>
    </source>
</evidence>
<evidence type="ECO:0000256" key="5">
    <source>
        <dbReference type="ARBA" id="ARBA00023077"/>
    </source>
</evidence>
<dbReference type="OrthoDB" id="9768177at2"/>
<feature type="domain" description="TonB-dependent receptor plug" evidence="11">
    <location>
        <begin position="159"/>
        <end position="282"/>
    </location>
</feature>
<dbReference type="SUPFAM" id="SSF56935">
    <property type="entry name" value="Porins"/>
    <property type="match status" value="1"/>
</dbReference>
<evidence type="ECO:0000256" key="4">
    <source>
        <dbReference type="ARBA" id="ARBA00022692"/>
    </source>
</evidence>
<dbReference type="InterPro" id="IPR037066">
    <property type="entry name" value="Plug_dom_sf"/>
</dbReference>
<evidence type="ECO:0000256" key="8">
    <source>
        <dbReference type="PROSITE-ProRule" id="PRU01360"/>
    </source>
</evidence>
<comment type="subcellular location">
    <subcellularLocation>
        <location evidence="1 8">Cell outer membrane</location>
        <topology evidence="1 8">Multi-pass membrane protein</topology>
    </subcellularLocation>
</comment>
<dbReference type="Pfam" id="PF00593">
    <property type="entry name" value="TonB_dep_Rec_b-barrel"/>
    <property type="match status" value="1"/>
</dbReference>
<dbReference type="InterPro" id="IPR023997">
    <property type="entry name" value="TonB-dep_OMP_SusC/RagA_CS"/>
</dbReference>
<dbReference type="InterPro" id="IPR008969">
    <property type="entry name" value="CarboxyPept-like_regulatory"/>
</dbReference>
<dbReference type="Pfam" id="PF13715">
    <property type="entry name" value="CarbopepD_reg_2"/>
    <property type="match status" value="1"/>
</dbReference>
<dbReference type="PROSITE" id="PS52016">
    <property type="entry name" value="TONB_DEPENDENT_REC_3"/>
    <property type="match status" value="1"/>
</dbReference>
<keyword evidence="6 8" id="KW-0472">Membrane</keyword>
<evidence type="ECO:0000256" key="3">
    <source>
        <dbReference type="ARBA" id="ARBA00022452"/>
    </source>
</evidence>
<sequence>MKQTNYSFVYEEGIFNKSQKINVKKGNIRTYKLLQESLSGGDYTIIVTANNNIIIKEITRANKRLQKKISGKIIDEKGLPIPGTTILIKGTKTGTASDFNGFYSLLVPDPANVLVFSSLGFENQEVTVGNQTTINITLKESISQLEEVTINAGYYNTSKRETTGSIAKISAKTIEKQPVNNPIAAMQGHMAGVNIRQTSGVPGSGFDIEIRGKNFLNGGTTPLFIIDGVPYGSLSLEAIGSLTHDKNVSPLNAINPADIKSIEVLKDADATAIYGSRGANGVVLITTKKGTSGKTKVMVNVINTFSKVTRLMDLLNTEQYLELRKEALNNIGFGFAINNPDFNSEIPEVNLWDQNRYTNWQKVLIGNTAYRNNIQLSLSGGSEQTQFLFSGAYQKETTVFPGDANYKKASLRSNINHQSSNQLFKINLSTSYSIENNQLPLADFTYLANTLEPNAPALYDNEGNLNWENNTFNNPLASLEREYRAKTNTLIANTVLSYQLHTNLELKTNLGYNNYQLESYITYPSTAFNPSRGFDSSLSSHTTNSSDRQSWIIEPQLNWQKQWGDIDLKILIGSTFQKQTTEQLVQRGTGFSSNNLILNFSAAETIEVLQNNNSEYRYQAFFGRINFNFKDKYILNLTGRRDGSSRFGSNKLFGNFGAIGGAWIFSEEVLFNDNSIISFGKIRGSYGTTGSDNIGDYKFLDTYDVIGYDYNGINALEPTGIFNPNYGWEENKKLEFALELGFFKDRILLNPAWYQNRSSNQLVGIPLATTTGFNSLTGNFDATVENTGFELDVRTINIQKKHFNWSTTFNLTVPKNKLLKFPNIENSAFANTYRIGKPLTETRFFHALGVNPDTGFYEFEDYNNDGSITTLDDKNWFEDLAPKFYGGLGNTLTYKNVSLNFFFQFKKQKGRNYLAASPAAGFRFNGPIQLLNRWQEPGDIAPIQIAGFYSENQSASSAIISDASFIRLRNIALNYKVPTTWSYGMDIDLYLQGQNLLTITNYEGADPEQPVNRVLPPLKQISLGARLGF</sequence>
<dbReference type="NCBIfam" id="TIGR04056">
    <property type="entry name" value="OMP_RagA_SusC"/>
    <property type="match status" value="1"/>
</dbReference>
<keyword evidence="3 8" id="KW-1134">Transmembrane beta strand</keyword>
<reference evidence="12 13" key="1">
    <citation type="submission" date="2019-04" db="EMBL/GenBank/DDBJ databases">
        <authorList>
            <person name="Liu A."/>
        </authorList>
    </citation>
    <scope>NUCLEOTIDE SEQUENCE [LARGE SCALE GENOMIC DNA]</scope>
    <source>
        <strain evidence="12 13">RZ03</strain>
    </source>
</reference>
<keyword evidence="5 9" id="KW-0798">TonB box</keyword>
<comment type="similarity">
    <text evidence="8 9">Belongs to the TonB-dependent receptor family.</text>
</comment>
<gene>
    <name evidence="12" type="ORF">EM932_06190</name>
</gene>
<dbReference type="Gene3D" id="2.170.130.10">
    <property type="entry name" value="TonB-dependent receptor, plug domain"/>
    <property type="match status" value="1"/>
</dbReference>
<evidence type="ECO:0000313" key="13">
    <source>
        <dbReference type="Proteomes" id="UP000307602"/>
    </source>
</evidence>
<dbReference type="SUPFAM" id="SSF49464">
    <property type="entry name" value="Carboxypeptidase regulatory domain-like"/>
    <property type="match status" value="1"/>
</dbReference>
<evidence type="ECO:0000256" key="9">
    <source>
        <dbReference type="RuleBase" id="RU003357"/>
    </source>
</evidence>
<name>A0A4S1E055_9FLAO</name>
<evidence type="ECO:0000256" key="6">
    <source>
        <dbReference type="ARBA" id="ARBA00023136"/>
    </source>
</evidence>
<dbReference type="Proteomes" id="UP000307602">
    <property type="component" value="Unassembled WGS sequence"/>
</dbReference>
<comment type="caution">
    <text evidence="12">The sequence shown here is derived from an EMBL/GenBank/DDBJ whole genome shotgun (WGS) entry which is preliminary data.</text>
</comment>
<dbReference type="GO" id="GO:0009279">
    <property type="term" value="C:cell outer membrane"/>
    <property type="evidence" value="ECO:0007669"/>
    <property type="project" value="UniProtKB-SubCell"/>
</dbReference>
<evidence type="ECO:0000259" key="11">
    <source>
        <dbReference type="Pfam" id="PF07715"/>
    </source>
</evidence>
<evidence type="ECO:0000259" key="10">
    <source>
        <dbReference type="Pfam" id="PF00593"/>
    </source>
</evidence>
<dbReference type="InterPro" id="IPR036942">
    <property type="entry name" value="Beta-barrel_TonB_sf"/>
</dbReference>
<dbReference type="InterPro" id="IPR000531">
    <property type="entry name" value="Beta-barrel_TonB"/>
</dbReference>
<organism evidence="12 13">
    <name type="scientific">Flavivirga rizhaonensis</name>
    <dbReference type="NCBI Taxonomy" id="2559571"/>
    <lineage>
        <taxon>Bacteria</taxon>
        <taxon>Pseudomonadati</taxon>
        <taxon>Bacteroidota</taxon>
        <taxon>Flavobacteriia</taxon>
        <taxon>Flavobacteriales</taxon>
        <taxon>Flavobacteriaceae</taxon>
        <taxon>Flavivirga</taxon>
    </lineage>
</organism>
<evidence type="ECO:0000313" key="12">
    <source>
        <dbReference type="EMBL" id="TGV03663.1"/>
    </source>
</evidence>
<dbReference type="InterPro" id="IPR039426">
    <property type="entry name" value="TonB-dep_rcpt-like"/>
</dbReference>
<dbReference type="Pfam" id="PF07715">
    <property type="entry name" value="Plug"/>
    <property type="match status" value="1"/>
</dbReference>
<protein>
    <submittedName>
        <fullName evidence="12">SusC/RagA family TonB-linked outer membrane protein</fullName>
    </submittedName>
</protein>
<dbReference type="NCBIfam" id="TIGR04057">
    <property type="entry name" value="SusC_RagA_signa"/>
    <property type="match status" value="1"/>
</dbReference>
<dbReference type="InterPro" id="IPR012910">
    <property type="entry name" value="Plug_dom"/>
</dbReference>
<keyword evidence="2 8" id="KW-0813">Transport</keyword>
<evidence type="ECO:0000256" key="2">
    <source>
        <dbReference type="ARBA" id="ARBA00022448"/>
    </source>
</evidence>
<keyword evidence="4 8" id="KW-0812">Transmembrane</keyword>
<dbReference type="Gene3D" id="2.60.40.1120">
    <property type="entry name" value="Carboxypeptidase-like, regulatory domain"/>
    <property type="match status" value="1"/>
</dbReference>
<dbReference type="AlphaFoldDB" id="A0A4S1E055"/>
<dbReference type="InterPro" id="IPR023996">
    <property type="entry name" value="TonB-dep_OMP_SusC/RagA"/>
</dbReference>
<proteinExistence type="inferred from homology"/>
<feature type="domain" description="TonB-dependent receptor-like beta-barrel" evidence="10">
    <location>
        <begin position="457"/>
        <end position="996"/>
    </location>
</feature>
<dbReference type="EMBL" id="SRSO01000006">
    <property type="protein sequence ID" value="TGV03663.1"/>
    <property type="molecule type" value="Genomic_DNA"/>
</dbReference>
<accession>A0A4S1E055</accession>
<keyword evidence="13" id="KW-1185">Reference proteome</keyword>
<dbReference type="Gene3D" id="2.40.170.20">
    <property type="entry name" value="TonB-dependent receptor, beta-barrel domain"/>
    <property type="match status" value="1"/>
</dbReference>